<feature type="coiled-coil region" evidence="7">
    <location>
        <begin position="3"/>
        <end position="30"/>
    </location>
</feature>
<dbReference type="InterPro" id="IPR001567">
    <property type="entry name" value="Pept_M3A_M3B_dom"/>
</dbReference>
<proteinExistence type="inferred from homology"/>
<dbReference type="Gene3D" id="1.10.1370.30">
    <property type="match status" value="1"/>
</dbReference>
<dbReference type="Pfam" id="PF01432">
    <property type="entry name" value="Peptidase_M3"/>
    <property type="match status" value="2"/>
</dbReference>
<keyword evidence="5 6" id="KW-0482">Metalloprotease</keyword>
<evidence type="ECO:0000256" key="1">
    <source>
        <dbReference type="ARBA" id="ARBA00022670"/>
    </source>
</evidence>
<dbReference type="RefSeq" id="WP_015359354.1">
    <property type="nucleotide sequence ID" value="NZ_CP014672.1"/>
</dbReference>
<keyword evidence="3 6" id="KW-0378">Hydrolase</keyword>
<feature type="domain" description="Peptidase M3A/M3B catalytic" evidence="8">
    <location>
        <begin position="165"/>
        <end position="270"/>
    </location>
</feature>
<dbReference type="GO" id="GO:0006508">
    <property type="term" value="P:proteolysis"/>
    <property type="evidence" value="ECO:0007669"/>
    <property type="project" value="UniProtKB-KW"/>
</dbReference>
<dbReference type="InterPro" id="IPR011976">
    <property type="entry name" value="Pept_M3B_oligopep-rel"/>
</dbReference>
<dbReference type="Proteomes" id="UP000092971">
    <property type="component" value="Chromosome"/>
</dbReference>
<dbReference type="SUPFAM" id="SSF55486">
    <property type="entry name" value="Metalloproteases ('zincins'), catalytic domain"/>
    <property type="match status" value="1"/>
</dbReference>
<sequence>MKVSELKYERVSLEAVKDELEENLAKIKNAGSVDEVLKAREKILKTVEEFTTAKSIAHMRYTLNTVDEFYLKEMEYYNETEPKFNNYFHQYAVAMIQSPFRAELEKALSPVLFKYYEVTAKSMSPEIIEEMVEENRLVTEYSKLMSEMTFDFRGESIPLSILRKYMKDDDRNTRKEAYEVLGRGLEKHSGELDTLYDRLVKVRDRMAKKMGYKNFIELAYYRLGRISFDEKMVEKFRKNVLKDIVPVVSRLKLENAKRMGIDDFKLYDNDVYLPGGDPKPILDKDGIFKAAQEMYHDMSEETGKFFDMMLETEAFDVESRRNKWGGGYCTYFFKYKQPFILANFNGTSADIDVVTHEAGHAFAAYLTRNNRFAVELNVGGMETAETHSMSMEFFAEKYMDKFFGKDAAKYRFMHVFDAFSFIPYGTIVDYFQHIVYANPDMTPEERNETWRKLEAEFRPYLSSEGIPYLEKGTRWQYQMHIYESPFYYIDYCLAQVVAFEFLLESLKDYNEAFRKYVRFASQGGEALFTDLIKEAGLVSPFEDGALKDLAGKIEKLLNELRAQI</sequence>
<evidence type="ECO:0000256" key="3">
    <source>
        <dbReference type="ARBA" id="ARBA00022801"/>
    </source>
</evidence>
<keyword evidence="4 6" id="KW-0862">Zinc</keyword>
<evidence type="ECO:0000256" key="6">
    <source>
        <dbReference type="RuleBase" id="RU003435"/>
    </source>
</evidence>
<keyword evidence="7" id="KW-0175">Coiled coil</keyword>
<evidence type="ECO:0000256" key="5">
    <source>
        <dbReference type="ARBA" id="ARBA00023049"/>
    </source>
</evidence>
<evidence type="ECO:0000259" key="8">
    <source>
        <dbReference type="Pfam" id="PF01432"/>
    </source>
</evidence>
<reference evidence="9 10" key="1">
    <citation type="submission" date="2016-02" db="EMBL/GenBank/DDBJ databases">
        <title>Comparison of Clostridium stercorarium subspecies using comparative genomics and transcriptomics.</title>
        <authorList>
            <person name="Schellenberg J."/>
            <person name="Thallinger G."/>
            <person name="Levin D.B."/>
            <person name="Zhang X."/>
            <person name="Alvare G."/>
            <person name="Fristensky B."/>
            <person name="Sparling R."/>
        </authorList>
    </citation>
    <scope>NUCLEOTIDE SEQUENCE [LARGE SCALE GENOMIC DNA]</scope>
    <source>
        <strain evidence="9 10">DSM 2910</strain>
    </source>
</reference>
<evidence type="ECO:0000256" key="7">
    <source>
        <dbReference type="SAM" id="Coils"/>
    </source>
</evidence>
<dbReference type="OrthoDB" id="9762795at2"/>
<dbReference type="CDD" id="cd09606">
    <property type="entry name" value="M3B_PepF"/>
    <property type="match status" value="1"/>
</dbReference>
<dbReference type="NCBIfam" id="TIGR02289">
    <property type="entry name" value="M3_not_pepF"/>
    <property type="match status" value="1"/>
</dbReference>
<comment type="similarity">
    <text evidence="6">Belongs to the peptidase M3 family.</text>
</comment>
<evidence type="ECO:0000313" key="9">
    <source>
        <dbReference type="EMBL" id="ANW99007.1"/>
    </source>
</evidence>
<keyword evidence="1 6" id="KW-0645">Protease</keyword>
<dbReference type="GO" id="GO:0046872">
    <property type="term" value="F:metal ion binding"/>
    <property type="evidence" value="ECO:0007669"/>
    <property type="project" value="UniProtKB-UniRule"/>
</dbReference>
<name>A0A1B1YE27_THEST</name>
<dbReference type="EMBL" id="CP014672">
    <property type="protein sequence ID" value="ANW99007.1"/>
    <property type="molecule type" value="Genomic_DNA"/>
</dbReference>
<feature type="domain" description="Peptidase M3A/M3B catalytic" evidence="8">
    <location>
        <begin position="306"/>
        <end position="548"/>
    </location>
</feature>
<evidence type="ECO:0000256" key="4">
    <source>
        <dbReference type="ARBA" id="ARBA00022833"/>
    </source>
</evidence>
<keyword evidence="2 6" id="KW-0479">Metal-binding</keyword>
<organism evidence="9 10">
    <name type="scientific">Thermoclostridium stercorarium subsp. thermolacticum DSM 2910</name>
    <dbReference type="NCBI Taxonomy" id="1121336"/>
    <lineage>
        <taxon>Bacteria</taxon>
        <taxon>Bacillati</taxon>
        <taxon>Bacillota</taxon>
        <taxon>Clostridia</taxon>
        <taxon>Eubacteriales</taxon>
        <taxon>Oscillospiraceae</taxon>
        <taxon>Thermoclostridium</taxon>
    </lineage>
</organism>
<gene>
    <name evidence="9" type="ORF">CSTERTH_08200</name>
</gene>
<accession>A0A1B1YE27</accession>
<dbReference type="AlphaFoldDB" id="A0A1B1YE27"/>
<protein>
    <submittedName>
        <fullName evidence="9">Oligoendopeptidase, M3 family protein</fullName>
    </submittedName>
</protein>
<evidence type="ECO:0000313" key="10">
    <source>
        <dbReference type="Proteomes" id="UP000092971"/>
    </source>
</evidence>
<comment type="cofactor">
    <cofactor evidence="6">
        <name>Zn(2+)</name>
        <dbReference type="ChEBI" id="CHEBI:29105"/>
    </cofactor>
    <text evidence="6">Binds 1 zinc ion.</text>
</comment>
<evidence type="ECO:0000256" key="2">
    <source>
        <dbReference type="ARBA" id="ARBA00022723"/>
    </source>
</evidence>
<dbReference type="GO" id="GO:0004222">
    <property type="term" value="F:metalloendopeptidase activity"/>
    <property type="evidence" value="ECO:0007669"/>
    <property type="project" value="InterPro"/>
</dbReference>